<protein>
    <submittedName>
        <fullName evidence="2">Uncharacterized protein</fullName>
    </submittedName>
</protein>
<name>A0ABU9HXG0_9FLAO</name>
<dbReference type="EMBL" id="JBBYHR010000004">
    <property type="protein sequence ID" value="MEL1244585.1"/>
    <property type="molecule type" value="Genomic_DNA"/>
</dbReference>
<keyword evidence="1" id="KW-0472">Membrane</keyword>
<dbReference type="Proteomes" id="UP001464555">
    <property type="component" value="Unassembled WGS sequence"/>
</dbReference>
<comment type="caution">
    <text evidence="2">The sequence shown here is derived from an EMBL/GenBank/DDBJ whole genome shotgun (WGS) entry which is preliminary data.</text>
</comment>
<keyword evidence="1" id="KW-1133">Transmembrane helix</keyword>
<gene>
    <name evidence="2" type="ORF">AAEO56_09960</name>
</gene>
<keyword evidence="3" id="KW-1185">Reference proteome</keyword>
<dbReference type="RefSeq" id="WP_341696900.1">
    <property type="nucleotide sequence ID" value="NZ_JBBYHR010000004.1"/>
</dbReference>
<feature type="transmembrane region" description="Helical" evidence="1">
    <location>
        <begin position="50"/>
        <end position="68"/>
    </location>
</feature>
<keyword evidence="1" id="KW-0812">Transmembrane</keyword>
<evidence type="ECO:0000313" key="3">
    <source>
        <dbReference type="Proteomes" id="UP001464555"/>
    </source>
</evidence>
<organism evidence="2 3">
    <name type="scientific">Flavobacterium arundinis</name>
    <dbReference type="NCBI Taxonomy" id="3139143"/>
    <lineage>
        <taxon>Bacteria</taxon>
        <taxon>Pseudomonadati</taxon>
        <taxon>Bacteroidota</taxon>
        <taxon>Flavobacteriia</taxon>
        <taxon>Flavobacteriales</taxon>
        <taxon>Flavobacteriaceae</taxon>
        <taxon>Flavobacterium</taxon>
    </lineage>
</organism>
<accession>A0ABU9HXG0</accession>
<sequence>MNDFRLDKEPKITTGFKVPDAYFDSFTERLMQQLPQQEVRVIPLYKRKPVWLSAAASFIIMFMLGIFFTTNTATPQPDDAEIESYLTYHAGMSSYDLMQHLDTQDIAELEQSIPVSDEAIEEYLSDESIDLNE</sequence>
<proteinExistence type="predicted"/>
<evidence type="ECO:0000313" key="2">
    <source>
        <dbReference type="EMBL" id="MEL1244585.1"/>
    </source>
</evidence>
<reference evidence="2 3" key="1">
    <citation type="submission" date="2024-04" db="EMBL/GenBank/DDBJ databases">
        <title>Flavobacterium sp. DGU11 16S ribosomal RNA gene Genome sequencing and assembly.</title>
        <authorList>
            <person name="Park S."/>
        </authorList>
    </citation>
    <scope>NUCLEOTIDE SEQUENCE [LARGE SCALE GENOMIC DNA]</scope>
    <source>
        <strain evidence="2 3">DGU11</strain>
    </source>
</reference>
<evidence type="ECO:0000256" key="1">
    <source>
        <dbReference type="SAM" id="Phobius"/>
    </source>
</evidence>